<dbReference type="AlphaFoldDB" id="A0AAP0F8P0"/>
<dbReference type="Proteomes" id="UP001417504">
    <property type="component" value="Unassembled WGS sequence"/>
</dbReference>
<evidence type="ECO:0000313" key="3">
    <source>
        <dbReference type="Proteomes" id="UP001417504"/>
    </source>
</evidence>
<organism evidence="2 3">
    <name type="scientific">Stephania japonica</name>
    <dbReference type="NCBI Taxonomy" id="461633"/>
    <lineage>
        <taxon>Eukaryota</taxon>
        <taxon>Viridiplantae</taxon>
        <taxon>Streptophyta</taxon>
        <taxon>Embryophyta</taxon>
        <taxon>Tracheophyta</taxon>
        <taxon>Spermatophyta</taxon>
        <taxon>Magnoliopsida</taxon>
        <taxon>Ranunculales</taxon>
        <taxon>Menispermaceae</taxon>
        <taxon>Menispermoideae</taxon>
        <taxon>Cissampelideae</taxon>
        <taxon>Stephania</taxon>
    </lineage>
</organism>
<comment type="caution">
    <text evidence="2">The sequence shown here is derived from an EMBL/GenBank/DDBJ whole genome shotgun (WGS) entry which is preliminary data.</text>
</comment>
<protein>
    <submittedName>
        <fullName evidence="2">Uncharacterized protein</fullName>
    </submittedName>
</protein>
<feature type="region of interest" description="Disordered" evidence="1">
    <location>
        <begin position="1"/>
        <end position="20"/>
    </location>
</feature>
<gene>
    <name evidence="2" type="ORF">Sjap_019938</name>
</gene>
<accession>A0AAP0F8P0</accession>
<dbReference type="EMBL" id="JBBNAE010000008">
    <property type="protein sequence ID" value="KAK9102684.1"/>
    <property type="molecule type" value="Genomic_DNA"/>
</dbReference>
<evidence type="ECO:0000313" key="2">
    <source>
        <dbReference type="EMBL" id="KAK9102684.1"/>
    </source>
</evidence>
<name>A0AAP0F8P0_9MAGN</name>
<reference evidence="2 3" key="1">
    <citation type="submission" date="2024-01" db="EMBL/GenBank/DDBJ databases">
        <title>Genome assemblies of Stephania.</title>
        <authorList>
            <person name="Yang L."/>
        </authorList>
    </citation>
    <scope>NUCLEOTIDE SEQUENCE [LARGE SCALE GENOMIC DNA]</scope>
    <source>
        <strain evidence="2">QJT</strain>
        <tissue evidence="2">Leaf</tissue>
    </source>
</reference>
<evidence type="ECO:0000256" key="1">
    <source>
        <dbReference type="SAM" id="MobiDB-lite"/>
    </source>
</evidence>
<keyword evidence="3" id="KW-1185">Reference proteome</keyword>
<sequence>MGNEAEDDDEEEEDGIPQPISKTHYEMRWYVGLEAARIYCNLDWEGDLEVVREPWASC</sequence>
<proteinExistence type="predicted"/>
<feature type="compositionally biased region" description="Acidic residues" evidence="1">
    <location>
        <begin position="1"/>
        <end position="15"/>
    </location>
</feature>